<protein>
    <submittedName>
        <fullName evidence="1">Uncharacterized protein</fullName>
    </submittedName>
</protein>
<keyword evidence="2" id="KW-1185">Reference proteome</keyword>
<accession>A0AAV2ER20</accession>
<sequence>MQELRIFGRYEFMVVHLCVARTARKKAIRSRTNTVTISSVEAIIANVIYLRREVKSGFEETEETNALGGRPLAKAQGKLEMWKHRNSEMGPLLQAEMKRKKWKMKFF</sequence>
<reference evidence="1 2" key="1">
    <citation type="submission" date="2024-04" db="EMBL/GenBank/DDBJ databases">
        <authorList>
            <person name="Fracassetti M."/>
        </authorList>
    </citation>
    <scope>NUCLEOTIDE SEQUENCE [LARGE SCALE GENOMIC DNA]</scope>
</reference>
<evidence type="ECO:0000313" key="1">
    <source>
        <dbReference type="EMBL" id="CAL1388431.1"/>
    </source>
</evidence>
<dbReference type="EMBL" id="OZ034818">
    <property type="protein sequence ID" value="CAL1388431.1"/>
    <property type="molecule type" value="Genomic_DNA"/>
</dbReference>
<dbReference type="AlphaFoldDB" id="A0AAV2ER20"/>
<proteinExistence type="predicted"/>
<organism evidence="1 2">
    <name type="scientific">Linum trigynum</name>
    <dbReference type="NCBI Taxonomy" id="586398"/>
    <lineage>
        <taxon>Eukaryota</taxon>
        <taxon>Viridiplantae</taxon>
        <taxon>Streptophyta</taxon>
        <taxon>Embryophyta</taxon>
        <taxon>Tracheophyta</taxon>
        <taxon>Spermatophyta</taxon>
        <taxon>Magnoliopsida</taxon>
        <taxon>eudicotyledons</taxon>
        <taxon>Gunneridae</taxon>
        <taxon>Pentapetalae</taxon>
        <taxon>rosids</taxon>
        <taxon>fabids</taxon>
        <taxon>Malpighiales</taxon>
        <taxon>Linaceae</taxon>
        <taxon>Linum</taxon>
    </lineage>
</organism>
<dbReference type="Proteomes" id="UP001497516">
    <property type="component" value="Chromosome 5"/>
</dbReference>
<gene>
    <name evidence="1" type="ORF">LTRI10_LOCUS29360</name>
</gene>
<evidence type="ECO:0000313" key="2">
    <source>
        <dbReference type="Proteomes" id="UP001497516"/>
    </source>
</evidence>
<name>A0AAV2ER20_9ROSI</name>